<dbReference type="InterPro" id="IPR001375">
    <property type="entry name" value="Peptidase_S9_cat"/>
</dbReference>
<dbReference type="Gene3D" id="2.120.10.30">
    <property type="entry name" value="TolB, C-terminal domain"/>
    <property type="match status" value="2"/>
</dbReference>
<evidence type="ECO:0000313" key="4">
    <source>
        <dbReference type="EMBL" id="SEO96295.1"/>
    </source>
</evidence>
<dbReference type="Pfam" id="PF00326">
    <property type="entry name" value="Peptidase_S9"/>
    <property type="match status" value="1"/>
</dbReference>
<dbReference type="InterPro" id="IPR029058">
    <property type="entry name" value="AB_hydrolase_fold"/>
</dbReference>
<evidence type="ECO:0000313" key="5">
    <source>
        <dbReference type="Proteomes" id="UP000199657"/>
    </source>
</evidence>
<dbReference type="STRING" id="406100.SAMN04488052_10557"/>
<proteinExistence type="predicted"/>
<keyword evidence="1" id="KW-0378">Hydrolase</keyword>
<dbReference type="Gene3D" id="3.40.50.1820">
    <property type="entry name" value="alpha/beta hydrolase"/>
    <property type="match status" value="1"/>
</dbReference>
<dbReference type="PROSITE" id="PS51257">
    <property type="entry name" value="PROKAR_LIPOPROTEIN"/>
    <property type="match status" value="1"/>
</dbReference>
<feature type="chain" id="PRO_5011743545" evidence="2">
    <location>
        <begin position="27"/>
        <end position="922"/>
    </location>
</feature>
<keyword evidence="4" id="KW-0031">Aminopeptidase</keyword>
<dbReference type="GO" id="GO:0004252">
    <property type="term" value="F:serine-type endopeptidase activity"/>
    <property type="evidence" value="ECO:0007669"/>
    <property type="project" value="TreeGrafter"/>
</dbReference>
<dbReference type="Proteomes" id="UP000199657">
    <property type="component" value="Unassembled WGS sequence"/>
</dbReference>
<dbReference type="PANTHER" id="PTHR42776:SF28">
    <property type="entry name" value="GLUTAMYL ENDOPEPTIDASE, CHLOROPLASTIC-RELATED"/>
    <property type="match status" value="1"/>
</dbReference>
<dbReference type="GO" id="GO:0004177">
    <property type="term" value="F:aminopeptidase activity"/>
    <property type="evidence" value="ECO:0007669"/>
    <property type="project" value="UniProtKB-KW"/>
</dbReference>
<dbReference type="GO" id="GO:0006508">
    <property type="term" value="P:proteolysis"/>
    <property type="evidence" value="ECO:0007669"/>
    <property type="project" value="InterPro"/>
</dbReference>
<accession>A0A1H8TZJ6</accession>
<evidence type="ECO:0000259" key="3">
    <source>
        <dbReference type="Pfam" id="PF00326"/>
    </source>
</evidence>
<gene>
    <name evidence="4" type="ORF">SAMN04488052_10557</name>
</gene>
<protein>
    <submittedName>
        <fullName evidence="4">Dipeptidyl aminopeptidase/acylaminoacyl peptidase</fullName>
    </submittedName>
</protein>
<dbReference type="RefSeq" id="WP_091644234.1">
    <property type="nucleotide sequence ID" value="NZ_FOEG01000005.1"/>
</dbReference>
<keyword evidence="4" id="KW-0645">Protease</keyword>
<dbReference type="SUPFAM" id="SSF82171">
    <property type="entry name" value="DPP6 N-terminal domain-like"/>
    <property type="match status" value="1"/>
</dbReference>
<organism evidence="4 5">
    <name type="scientific">Aquisalimonas asiatica</name>
    <dbReference type="NCBI Taxonomy" id="406100"/>
    <lineage>
        <taxon>Bacteria</taxon>
        <taxon>Pseudomonadati</taxon>
        <taxon>Pseudomonadota</taxon>
        <taxon>Gammaproteobacteria</taxon>
        <taxon>Chromatiales</taxon>
        <taxon>Ectothiorhodospiraceae</taxon>
        <taxon>Aquisalimonas</taxon>
    </lineage>
</organism>
<dbReference type="OrthoDB" id="6388416at2"/>
<evidence type="ECO:0000256" key="1">
    <source>
        <dbReference type="ARBA" id="ARBA00022801"/>
    </source>
</evidence>
<dbReference type="PANTHER" id="PTHR42776">
    <property type="entry name" value="SERINE PEPTIDASE S9 FAMILY MEMBER"/>
    <property type="match status" value="1"/>
</dbReference>
<feature type="domain" description="Peptidase S9 prolyl oligopeptidase catalytic" evidence="3">
    <location>
        <begin position="712"/>
        <end position="881"/>
    </location>
</feature>
<dbReference type="InterPro" id="IPR011042">
    <property type="entry name" value="6-blade_b-propeller_TolB-like"/>
</dbReference>
<dbReference type="SUPFAM" id="SSF53474">
    <property type="entry name" value="alpha/beta-Hydrolases"/>
    <property type="match status" value="1"/>
</dbReference>
<reference evidence="4 5" key="1">
    <citation type="submission" date="2016-10" db="EMBL/GenBank/DDBJ databases">
        <authorList>
            <person name="de Groot N.N."/>
        </authorList>
    </citation>
    <scope>NUCLEOTIDE SEQUENCE [LARGE SCALE GENOMIC DNA]</scope>
    <source>
        <strain evidence="4 5">CGMCC 1.6291</strain>
    </source>
</reference>
<feature type="signal peptide" evidence="2">
    <location>
        <begin position="1"/>
        <end position="26"/>
    </location>
</feature>
<evidence type="ECO:0000256" key="2">
    <source>
        <dbReference type="SAM" id="SignalP"/>
    </source>
</evidence>
<sequence>MSGARPFVLACGVLLACHAGAPATLADDDGEPEQRRHLQEQDFGAWERMGGFALAPEGDWFIYTTRTVDGDTTTRLTATDGSTPPEDLGAARTARFSDSGRFLIHVQPGASSDEQQGVVVRNLDTQEVTDWPLLSSFQLAQGRDVLVGTIPEGRRGADTPRALDVRHLGADRTRRFDHVVRSALSPEGSQLAVVVNEQGDGETLLIVDLDSLESRTVATAPRFASRPRWRADGDALAVLEQRETDDAPDHQRLLVVHDVTGSDPRRHRLSPAHLDDLCPDTRCGPVARMEGLGPPRWIMGGDRILVGIEADHPHDESGGNPGGESRNVTVWHWRDHTLAPRRASAAPGNGRGRTVAVWAPDDGTITPLLHLQGEQSLQRLDDRTALLTDPTPHQPHLRERWRDFRTLDLETGRLETVVSRQERVEVSPDGRYVLYFRDGDWWSVDLADGTASNLTEAVATGFEDDSHISGREQPEAFGSGQWGQDDEWVLLHSRYDVYRAASDGSGIERLTEGGGPEGLRYRDHRIDWHADAPGPDDPLYFSVFGQRDKSHGYARLNTDGDLRMLTRQPRTLRFLHRADDAPVYTFMAESATESPNFHATRDDFETVHQLSDTNPQQDQYHWAGDTLLHYQDQNGRDQQARLLYPADYRPGQQYPMVVLIYENRSDNLHRYTAPSLAGLFNQRVLSSAGFFVLEPDIGYSLNAPGRSASASVVSAVEAALETGKVDADAVALAGHSWGGYQTAFIISQTDVFAAAVAAAPVTNLTSQYSAVYQRTGRSNTGIFEVGQGRFAAPFWELPDAYTDNSPVFHAHRIATPLLMVFGTDDQAVDFNQGVELYNAMRRAGSPVVMLAYEGEGHRFQDQDNRKDATRRKLAWFRHHLTGDAPEPWMISPDGAPRRPGLPTAGIRGDSCAVGLLLLCGEG</sequence>
<dbReference type="AlphaFoldDB" id="A0A1H8TZJ6"/>
<name>A0A1H8TZJ6_9GAMM</name>
<dbReference type="EMBL" id="FOEG01000005">
    <property type="protein sequence ID" value="SEO96295.1"/>
    <property type="molecule type" value="Genomic_DNA"/>
</dbReference>
<keyword evidence="2" id="KW-0732">Signal</keyword>
<keyword evidence="5" id="KW-1185">Reference proteome</keyword>